<proteinExistence type="predicted"/>
<dbReference type="AlphaFoldDB" id="A0A164HCD3"/>
<dbReference type="EMBL" id="LWGR01000021">
    <property type="protein sequence ID" value="KZM68390.1"/>
    <property type="molecule type" value="Genomic_DNA"/>
</dbReference>
<organism evidence="1 2">
    <name type="scientific">Nocardia terpenica</name>
    <dbReference type="NCBI Taxonomy" id="455432"/>
    <lineage>
        <taxon>Bacteria</taxon>
        <taxon>Bacillati</taxon>
        <taxon>Actinomycetota</taxon>
        <taxon>Actinomycetes</taxon>
        <taxon>Mycobacteriales</taxon>
        <taxon>Nocardiaceae</taxon>
        <taxon>Nocardia</taxon>
    </lineage>
</organism>
<name>A0A164HCD3_9NOCA</name>
<evidence type="ECO:0000313" key="2">
    <source>
        <dbReference type="Proteomes" id="UP000076512"/>
    </source>
</evidence>
<dbReference type="Proteomes" id="UP000076512">
    <property type="component" value="Unassembled WGS sequence"/>
</dbReference>
<dbReference type="STRING" id="455432.AWN90_10915"/>
<gene>
    <name evidence="1" type="ORF">AWN90_10915</name>
</gene>
<sequence length="74" mass="8512">MTTPAAADYPADDVHLRVRLGEAVFDYRAHAIAAWHFINDWSRFHCEPIEIIDDTEQGMQGLDRLPCEILFLEP</sequence>
<reference evidence="1 2" key="1">
    <citation type="submission" date="2016-04" db="EMBL/GenBank/DDBJ databases">
        <authorList>
            <person name="Evans L.H."/>
            <person name="Alamgir A."/>
            <person name="Owens N."/>
            <person name="Weber N.D."/>
            <person name="Virtaneva K."/>
            <person name="Barbian K."/>
            <person name="Babar A."/>
            <person name="Rosenke K."/>
        </authorList>
    </citation>
    <scope>NUCLEOTIDE SEQUENCE [LARGE SCALE GENOMIC DNA]</scope>
    <source>
        <strain evidence="1 2">IFM 0406</strain>
    </source>
</reference>
<evidence type="ECO:0000313" key="1">
    <source>
        <dbReference type="EMBL" id="KZM68390.1"/>
    </source>
</evidence>
<accession>A0A164HCD3</accession>
<protein>
    <submittedName>
        <fullName evidence="1">Uncharacterized protein</fullName>
    </submittedName>
</protein>
<comment type="caution">
    <text evidence="1">The sequence shown here is derived from an EMBL/GenBank/DDBJ whole genome shotgun (WGS) entry which is preliminary data.</text>
</comment>
<keyword evidence="2" id="KW-1185">Reference proteome</keyword>